<dbReference type="InterPro" id="IPR003439">
    <property type="entry name" value="ABC_transporter-like_ATP-bd"/>
</dbReference>
<evidence type="ECO:0000259" key="5">
    <source>
        <dbReference type="PROSITE" id="PS50893"/>
    </source>
</evidence>
<dbReference type="AlphaFoldDB" id="A0A3P1SPB0"/>
<dbReference type="Gene3D" id="3.40.50.300">
    <property type="entry name" value="P-loop containing nucleotide triphosphate hydrolases"/>
    <property type="match status" value="1"/>
</dbReference>
<dbReference type="SUPFAM" id="SSF52540">
    <property type="entry name" value="P-loop containing nucleoside triphosphate hydrolases"/>
    <property type="match status" value="1"/>
</dbReference>
<dbReference type="InterPro" id="IPR027417">
    <property type="entry name" value="P-loop_NTPase"/>
</dbReference>
<dbReference type="PROSITE" id="PS50893">
    <property type="entry name" value="ABC_TRANSPORTER_2"/>
    <property type="match status" value="1"/>
</dbReference>
<gene>
    <name evidence="6" type="ORF">EHS89_12010</name>
</gene>
<evidence type="ECO:0000256" key="1">
    <source>
        <dbReference type="ARBA" id="ARBA00022448"/>
    </source>
</evidence>
<dbReference type="InterPro" id="IPR017871">
    <property type="entry name" value="ABC_transporter-like_CS"/>
</dbReference>
<dbReference type="Proteomes" id="UP000267535">
    <property type="component" value="Unassembled WGS sequence"/>
</dbReference>
<dbReference type="PANTHER" id="PTHR42798">
    <property type="entry name" value="LIPOPROTEIN-RELEASING SYSTEM ATP-BINDING PROTEIN LOLD"/>
    <property type="match status" value="1"/>
</dbReference>
<evidence type="ECO:0000256" key="3">
    <source>
        <dbReference type="ARBA" id="ARBA00022840"/>
    </source>
</evidence>
<reference evidence="6 7" key="1">
    <citation type="submission" date="2018-11" db="EMBL/GenBank/DDBJ databases">
        <title>The draft genome sequence of Amphritea balenae JAMM 1525T.</title>
        <authorList>
            <person name="Fang Z."/>
            <person name="Zhang Y."/>
            <person name="Han X."/>
        </authorList>
    </citation>
    <scope>NUCLEOTIDE SEQUENCE [LARGE SCALE GENOMIC DNA]</scope>
    <source>
        <strain evidence="6 7">JAMM 1525</strain>
    </source>
</reference>
<keyword evidence="7" id="KW-1185">Reference proteome</keyword>
<dbReference type="GO" id="GO:0022857">
    <property type="term" value="F:transmembrane transporter activity"/>
    <property type="evidence" value="ECO:0007669"/>
    <property type="project" value="UniProtKB-ARBA"/>
</dbReference>
<dbReference type="InterPro" id="IPR017911">
    <property type="entry name" value="MacB-like_ATP-bd"/>
</dbReference>
<dbReference type="CDD" id="cd03255">
    <property type="entry name" value="ABC_MJ0796_LolCDE_FtsE"/>
    <property type="match status" value="1"/>
</dbReference>
<dbReference type="FunFam" id="3.40.50.300:FF:000032">
    <property type="entry name" value="Export ABC transporter ATP-binding protein"/>
    <property type="match status" value="1"/>
</dbReference>
<comment type="caution">
    <text evidence="6">The sequence shown here is derived from an EMBL/GenBank/DDBJ whole genome shotgun (WGS) entry which is preliminary data.</text>
</comment>
<evidence type="ECO:0000256" key="4">
    <source>
        <dbReference type="ARBA" id="ARBA00038388"/>
    </source>
</evidence>
<protein>
    <submittedName>
        <fullName evidence="6">ABC transporter ATP-binding protein</fullName>
    </submittedName>
</protein>
<keyword evidence="1" id="KW-0813">Transport</keyword>
<comment type="similarity">
    <text evidence="4">Belongs to the ABC transporter superfamily. Macrolide exporter (TC 3.A.1.122) family.</text>
</comment>
<keyword evidence="2" id="KW-0547">Nucleotide-binding</keyword>
<name>A0A3P1SPB0_9GAMM</name>
<dbReference type="InterPro" id="IPR003593">
    <property type="entry name" value="AAA+_ATPase"/>
</dbReference>
<evidence type="ECO:0000313" key="7">
    <source>
        <dbReference type="Proteomes" id="UP000267535"/>
    </source>
</evidence>
<evidence type="ECO:0000313" key="6">
    <source>
        <dbReference type="EMBL" id="RRC98900.1"/>
    </source>
</evidence>
<dbReference type="PANTHER" id="PTHR42798:SF2">
    <property type="entry name" value="ABC TRANSPORTER ATP-BINDING PROTEIN MG467-RELATED"/>
    <property type="match status" value="1"/>
</dbReference>
<dbReference type="RefSeq" id="WP_124926399.1">
    <property type="nucleotide sequence ID" value="NZ_BMOH01000002.1"/>
</dbReference>
<dbReference type="OrthoDB" id="9801477at2"/>
<dbReference type="GO" id="GO:0005524">
    <property type="term" value="F:ATP binding"/>
    <property type="evidence" value="ECO:0007669"/>
    <property type="project" value="UniProtKB-KW"/>
</dbReference>
<accession>A0A3P1SPB0</accession>
<keyword evidence="3 6" id="KW-0067">ATP-binding</keyword>
<organism evidence="6 7">
    <name type="scientific">Amphritea balenae</name>
    <dbReference type="NCBI Taxonomy" id="452629"/>
    <lineage>
        <taxon>Bacteria</taxon>
        <taxon>Pseudomonadati</taxon>
        <taxon>Pseudomonadota</taxon>
        <taxon>Gammaproteobacteria</taxon>
        <taxon>Oceanospirillales</taxon>
        <taxon>Oceanospirillaceae</taxon>
        <taxon>Amphritea</taxon>
    </lineage>
</organism>
<dbReference type="GO" id="GO:1902495">
    <property type="term" value="C:transmembrane transporter complex"/>
    <property type="evidence" value="ECO:0007669"/>
    <property type="project" value="UniProtKB-ARBA"/>
</dbReference>
<dbReference type="PROSITE" id="PS00211">
    <property type="entry name" value="ABC_TRANSPORTER_1"/>
    <property type="match status" value="1"/>
</dbReference>
<dbReference type="Pfam" id="PF00005">
    <property type="entry name" value="ABC_tran"/>
    <property type="match status" value="1"/>
</dbReference>
<proteinExistence type="inferred from homology"/>
<feature type="domain" description="ABC transporter" evidence="5">
    <location>
        <begin position="10"/>
        <end position="239"/>
    </location>
</feature>
<evidence type="ECO:0000256" key="2">
    <source>
        <dbReference type="ARBA" id="ARBA00022741"/>
    </source>
</evidence>
<dbReference type="GO" id="GO:0016887">
    <property type="term" value="F:ATP hydrolysis activity"/>
    <property type="evidence" value="ECO:0007669"/>
    <property type="project" value="InterPro"/>
</dbReference>
<dbReference type="EMBL" id="RQXV01000006">
    <property type="protein sequence ID" value="RRC98900.1"/>
    <property type="molecule type" value="Genomic_DNA"/>
</dbReference>
<dbReference type="SMART" id="SM00382">
    <property type="entry name" value="AAA"/>
    <property type="match status" value="1"/>
</dbReference>
<sequence>MNNDNTEVAFSTEALTRVYGEGSAAVHALRGIDLIIPSGEFVVLLGPSGSGKSTLLNILGGLDKPSAGQVRFFYQNLNEMDDAALTLYRRDHIGFVFQFYNLMPSLTAQENVELVTEIAESPISPEEALALVGLDQRMDHFPSQLSGGEQQRVAIARAVAKQPRVLLCDEPTGALDSESGRQVMEVLQQVNQQLGTTVVIITHAATIASMADRVIHFADGQIRETVLNSEKCSARDLVW</sequence>